<evidence type="ECO:0000256" key="1">
    <source>
        <dbReference type="ARBA" id="ARBA00022729"/>
    </source>
</evidence>
<gene>
    <name evidence="4" type="ORF">GCM10011320_18790</name>
</gene>
<evidence type="ECO:0000256" key="3">
    <source>
        <dbReference type="SAM" id="Phobius"/>
    </source>
</evidence>
<feature type="transmembrane region" description="Helical" evidence="3">
    <location>
        <begin position="167"/>
        <end position="186"/>
    </location>
</feature>
<evidence type="ECO:0000256" key="2">
    <source>
        <dbReference type="ARBA" id="ARBA00022801"/>
    </source>
</evidence>
<dbReference type="Pfam" id="PF10503">
    <property type="entry name" value="Esterase_PHB"/>
    <property type="match status" value="1"/>
</dbReference>
<keyword evidence="3" id="KW-1133">Transmembrane helix</keyword>
<dbReference type="AlphaFoldDB" id="A0A917NME1"/>
<keyword evidence="2" id="KW-0378">Hydrolase</keyword>
<keyword evidence="3" id="KW-0472">Membrane</keyword>
<dbReference type="PANTHER" id="PTHR43037:SF1">
    <property type="entry name" value="BLL1128 PROTEIN"/>
    <property type="match status" value="1"/>
</dbReference>
<dbReference type="InterPro" id="IPR010126">
    <property type="entry name" value="Esterase_phb"/>
</dbReference>
<reference evidence="4" key="2">
    <citation type="submission" date="2020-09" db="EMBL/GenBank/DDBJ databases">
        <authorList>
            <person name="Sun Q."/>
            <person name="Zhou Y."/>
        </authorList>
    </citation>
    <scope>NUCLEOTIDE SEQUENCE</scope>
    <source>
        <strain evidence="4">CGMCC 1.3617</strain>
    </source>
</reference>
<evidence type="ECO:0000313" key="5">
    <source>
        <dbReference type="Proteomes" id="UP000661507"/>
    </source>
</evidence>
<name>A0A917NME1_9PROT</name>
<keyword evidence="3" id="KW-0812">Transmembrane</keyword>
<dbReference type="Proteomes" id="UP000661507">
    <property type="component" value="Unassembled WGS sequence"/>
</dbReference>
<feature type="transmembrane region" description="Helical" evidence="3">
    <location>
        <begin position="192"/>
        <end position="212"/>
    </location>
</feature>
<dbReference type="EMBL" id="BMKW01000004">
    <property type="protein sequence ID" value="GGJ11830.1"/>
    <property type="molecule type" value="Genomic_DNA"/>
</dbReference>
<dbReference type="GO" id="GO:0016787">
    <property type="term" value="F:hydrolase activity"/>
    <property type="evidence" value="ECO:0007669"/>
    <property type="project" value="UniProtKB-KW"/>
</dbReference>
<dbReference type="InterPro" id="IPR029058">
    <property type="entry name" value="AB_hydrolase_fold"/>
</dbReference>
<reference evidence="4" key="1">
    <citation type="journal article" date="2014" name="Int. J. Syst. Evol. Microbiol.">
        <title>Complete genome sequence of Corynebacterium casei LMG S-19264T (=DSM 44701T), isolated from a smear-ripened cheese.</title>
        <authorList>
            <consortium name="US DOE Joint Genome Institute (JGI-PGF)"/>
            <person name="Walter F."/>
            <person name="Albersmeier A."/>
            <person name="Kalinowski J."/>
            <person name="Ruckert C."/>
        </authorList>
    </citation>
    <scope>NUCLEOTIDE SEQUENCE</scope>
    <source>
        <strain evidence="4">CGMCC 1.3617</strain>
    </source>
</reference>
<comment type="caution">
    <text evidence="4">The sequence shown here is derived from an EMBL/GenBank/DDBJ whole genome shotgun (WGS) entry which is preliminary data.</text>
</comment>
<dbReference type="SUPFAM" id="SSF53474">
    <property type="entry name" value="alpha/beta-Hydrolases"/>
    <property type="match status" value="2"/>
</dbReference>
<keyword evidence="1" id="KW-0732">Signal</keyword>
<evidence type="ECO:0000313" key="4">
    <source>
        <dbReference type="EMBL" id="GGJ11830.1"/>
    </source>
</evidence>
<proteinExistence type="predicted"/>
<sequence>MATAPGGQRPRAPRAVSWHTAGLFRSLARAATGMAAIAWSAARPAAGAGDARGRITEVDAFGTNPGALRMLVFEPPRRPRAGAPLIVVLHGCRQNAASFATDAGWLDVAKRLGIPLVMPEQVMANNRSRCFNWYRPDDVSRTRGEAMSIRQMIRTAVTRFGCDRRRVFIVGLSAGGAMTAAMLAAYPAVFAAGAVVAGMPVGAASTSPMALIRMFRADPHRTRAGLAAAVRARAPSRGRQPWPRLSIWQGGRDRTVDPANAEVLAAQWSALHGFDEAPSADTAPLPGTRRRQWGRDARPAVELWTIPALAHGFPIDAGRDGVGEVGPWVLDGGIAAARHITAFWGLEPVGRA</sequence>
<dbReference type="NCBIfam" id="TIGR01840">
    <property type="entry name" value="esterase_phb"/>
    <property type="match status" value="1"/>
</dbReference>
<protein>
    <submittedName>
        <fullName evidence="4">LpqC, poly</fullName>
    </submittedName>
</protein>
<dbReference type="GO" id="GO:0005576">
    <property type="term" value="C:extracellular region"/>
    <property type="evidence" value="ECO:0007669"/>
    <property type="project" value="InterPro"/>
</dbReference>
<accession>A0A917NME1</accession>
<keyword evidence="5" id="KW-1185">Reference proteome</keyword>
<organism evidence="4 5">
    <name type="scientific">Neoroseomonas lacus</name>
    <dbReference type="NCBI Taxonomy" id="287609"/>
    <lineage>
        <taxon>Bacteria</taxon>
        <taxon>Pseudomonadati</taxon>
        <taxon>Pseudomonadota</taxon>
        <taxon>Alphaproteobacteria</taxon>
        <taxon>Acetobacterales</taxon>
        <taxon>Acetobacteraceae</taxon>
        <taxon>Neoroseomonas</taxon>
    </lineage>
</organism>
<dbReference type="Gene3D" id="3.40.50.1820">
    <property type="entry name" value="alpha/beta hydrolase"/>
    <property type="match status" value="1"/>
</dbReference>
<dbReference type="PANTHER" id="PTHR43037">
    <property type="entry name" value="UNNAMED PRODUCT-RELATED"/>
    <property type="match status" value="1"/>
</dbReference>
<dbReference type="InterPro" id="IPR050955">
    <property type="entry name" value="Plant_Biomass_Hydrol_Est"/>
</dbReference>